<dbReference type="Gene3D" id="3.60.10.10">
    <property type="entry name" value="Endonuclease/exonuclease/phosphatase"/>
    <property type="match status" value="1"/>
</dbReference>
<evidence type="ECO:0000259" key="4">
    <source>
        <dbReference type="Pfam" id="PF00078"/>
    </source>
</evidence>
<protein>
    <recommendedName>
        <fullName evidence="4">Reverse transcriptase domain-containing protein</fullName>
    </recommendedName>
</protein>
<dbReference type="Proteomes" id="UP001189429">
    <property type="component" value="Unassembled WGS sequence"/>
</dbReference>
<evidence type="ECO:0000313" key="6">
    <source>
        <dbReference type="Proteomes" id="UP001189429"/>
    </source>
</evidence>
<sequence length="2685" mass="291703">MNQPRNKKAEDLAGPGPVASEAGGEAAATSFWLVVLVNEILLGGLVVCYVYGSWDSPGSALELMICTVDTDIYEEGYGCAGSDIIAVRYASERATDPACIQAANSYRFWRDLTAAEMLAIDQTAMDYCTTALAADHRRFRLPAPAGPFLIPLTFGPARGAAPGAGAVVDAGPAAVPLAAALGAAAVGPVAVWVLIESTTAGPCGTVVAPPASSELKGSVGLMPLGEGSWVAIRSISGSAQEYAGRDAASDARLVDILANPAVLGGRLLRQWRDAVASFTEEAFVDWHIPGPRTCLWCCKYIDRRQGGPLDHFRFWKSTLGLSADDYGVNDYEAGMRALCTMACWDAVDLPSIAGSEQILRKCQMYEYVYVMDRDPHHSSSSAGDGGGEGDDRCIQMHMVSSARARWFVVSIGAVKLSGLTGSGGLEDLRVLSGLAGESAAVAPIDFDKVNGLSLAAEGFKPVPLDSLGGGRGRQIVGRPRDMMLSQSEGRARIESEGPRNLRTDPALRNPELHVQLPRVLERRNLADFCAAKACSVGVFFGFILRKLRLILDGRHASRHFQAPTRRPSRRGRACGKPREANRGCRGDLADAFDAMLLPPALRRCFALPGIRAGQPGLDCAAGGRQIGGSDVVYPRFRCLPMGCSFFLWICQAMLGATALQVTDDVVHAEYVDNALSLSTSPEMARAAAAAVGAQLHAAGLPTRGVECSFGDSAPGWQFDELFPIIGLNPAPRWKLRLAFLELRRRGFDSEVALSLSRYNERWRFNAEQEVEVSHRAHALKSAKSAAPIMPGSDPGLHYAPRKLQEVEEVGFWTWTGAVVAAGDEPSVPERNSADRDSRNLPGLGYASTAAGASCSDAGGAGCSLSASGGGPPGEGPVTLGPPPGRAVELGQGSILELKAVGDKTAVDYQVRYHAFLSWASAARLPATADPDLEEAPLVHFDQLFFGGHDLQDGSKQVAAMAHSRLNLTPKLGNLPRAKRALKGREALVPPRARLPLPWPAAAWMATWMTTNGFAAAALATALTCVLYLWPGPKAKDCGISLLLDNPEINWADQMLDLLVEGRGAELPPFALDTRSRVRISPTVLHQLRHGGAGREARASAREFGGIKKRGRWSRAPRRVLASRGAPRAFELDVRREPALGVALSRIGGDTGTDEGERRTQLIWQNFRVKNCTSAHAVILGSDHPEFIEGKEAAALNSQELFENELYQAGIAGVALDRLCTLHSHYFGGGFEKIVGKKLRQFVKEKFDFDDKTGRAKAPTKAHRAAGGWLLQSIPRLSTQERQMLAELEEMPTFPDGERSGKGQGAGRFTQRKRQVSESVAKTITSNHNTLLKMLSSMQGEVAKQSSAIEGQVQSAIAPRLDSLNRRLQAQLDEQKRSIDALEGRADEHDKSIQDLQDQLAELRRQMAVAEQTPRKQLAAPTSFDREEDTTIVVAVSQRPTTLASVVSSLRPWLGEIGFDDEQYEIKQKGESPARKFEICFSGSATIASRRASKTTSLLKGPDGWKEFWVDPPGAERCRLHLGPDKSPKRIKTEVTLRKARAIVELQYPGKRFYSDREHGVLSIGWDKIMHVNVFHGDTPPKIYWDSAQLAKHAMAIDTLRNAVKEVHQDHFQLDSFFRSIASGLAIHSSFISDADDGHRRGGVAVVLPPLACQGFSAPSSSSTVLVPGRAMLVRVWDDCRTLDIFNIHNHGLSAQQVREVAAAMRVSQRAAALDPDMYTTFVLGDFNFATHEALALTAPAAAVRKLSKCHHVQAPKWRQALALLTEIACEDPTHYEKFNDSCATIDRVFCSITGWQLCQLHVQIGTLGTPAAVFDKKISDHAAVVLSLACRPPRPVESRPIPKHLFSEPGFKRRLEGLCSCIPWDSMSPPFKVEKYKELLKISAAETRDTLFRDRPHHPHTCLLLARALARVVWRQDLRMAAGLQDSHPLAIDMISITDGKVELRHPPSFQAWVDQVQTEAAESAKVRVLGLRNCDLKLISSTVNRAIRPALVSLAPPCQRGFIPGRNFGNNILELDVSSRQMSVVPHGSTDIPVLYSLDFGQAFPSLNQDFLILSLRALKLPEAFVSFVTFLYASVEGVVSHLGSLVHIFWIQSGIIQGCALSGTLYALSTAVFLVDLASRVEAAGLGLVRACADDIGGTLLAIRHLVHVYRVMQMASDMANLALKVSKCKIVPLSDRFSPDLSATVSFWVSHLVPEWSSFEVAPKLLYLGLWLGPAVVPSTCWIDPVAKLRLRAQAIGRGTTPASLSATLCNTRAVTTISYVAQFCWPPSSVLQPELATLAQVFRIPLGTFALDFWTQIAQWGGPRCTRWGHLAVATITRAALHTFPGWERLLQQLRDHARSAPYDATLSMLATGKPYPSFWLAPAFVENLALAAAGTPPPGPLAVFGARAADAALAELRESGRPRPRPQRAAHEALRAFAMLNKPITDLFVLRLRKFAGRSAGLLPNIDWGECKSVLARCPCSWAMAVLRTWSDGWMTSARIISPDGQKHCVFGCLGKLDSLRHYARCPVMHRALRQALARPFPLPWMTRWGLSEPSLATFSAMAAAYSMYNEARLAPVWPLSPPLLRSCALAGVRSMQLASPLKCSEIDREQLGRRGGPIYINDFENFTDGARLLINFAAGPNFALLLCDALPTSDAVVYGFVCLVASHRYGVGISWDESHTVVDIDLQAVVVNDKGQIIP</sequence>
<reference evidence="5" key="1">
    <citation type="submission" date="2023-10" db="EMBL/GenBank/DDBJ databases">
        <authorList>
            <person name="Chen Y."/>
            <person name="Shah S."/>
            <person name="Dougan E. K."/>
            <person name="Thang M."/>
            <person name="Chan C."/>
        </authorList>
    </citation>
    <scope>NUCLEOTIDE SEQUENCE [LARGE SCALE GENOMIC DNA]</scope>
</reference>
<evidence type="ECO:0000256" key="2">
    <source>
        <dbReference type="SAM" id="MobiDB-lite"/>
    </source>
</evidence>
<feature type="compositionally biased region" description="Basic residues" evidence="2">
    <location>
        <begin position="566"/>
        <end position="575"/>
    </location>
</feature>
<keyword evidence="6" id="KW-1185">Reference proteome</keyword>
<keyword evidence="3" id="KW-0472">Membrane</keyword>
<evidence type="ECO:0000256" key="1">
    <source>
        <dbReference type="SAM" id="Coils"/>
    </source>
</evidence>
<feature type="region of interest" description="Disordered" evidence="2">
    <location>
        <begin position="485"/>
        <end position="505"/>
    </location>
</feature>
<name>A0ABN9VSZ9_9DINO</name>
<keyword evidence="3" id="KW-0812">Transmembrane</keyword>
<feature type="transmembrane region" description="Helical" evidence="3">
    <location>
        <begin position="31"/>
        <end position="54"/>
    </location>
</feature>
<dbReference type="EMBL" id="CAUYUJ010017649">
    <property type="protein sequence ID" value="CAK0876622.1"/>
    <property type="molecule type" value="Genomic_DNA"/>
</dbReference>
<keyword evidence="1" id="KW-0175">Coiled coil</keyword>
<keyword evidence="3" id="KW-1133">Transmembrane helix</keyword>
<dbReference type="Pfam" id="PF00078">
    <property type="entry name" value="RVT_1"/>
    <property type="match status" value="1"/>
</dbReference>
<dbReference type="InterPro" id="IPR036691">
    <property type="entry name" value="Endo/exonu/phosph_ase_sf"/>
</dbReference>
<accession>A0ABN9VSZ9</accession>
<dbReference type="InterPro" id="IPR000477">
    <property type="entry name" value="RT_dom"/>
</dbReference>
<organism evidence="5 6">
    <name type="scientific">Prorocentrum cordatum</name>
    <dbReference type="NCBI Taxonomy" id="2364126"/>
    <lineage>
        <taxon>Eukaryota</taxon>
        <taxon>Sar</taxon>
        <taxon>Alveolata</taxon>
        <taxon>Dinophyceae</taxon>
        <taxon>Prorocentrales</taxon>
        <taxon>Prorocentraceae</taxon>
        <taxon>Prorocentrum</taxon>
    </lineage>
</organism>
<dbReference type="SUPFAM" id="SSF56219">
    <property type="entry name" value="DNase I-like"/>
    <property type="match status" value="1"/>
</dbReference>
<feature type="region of interest" description="Disordered" evidence="2">
    <location>
        <begin position="1292"/>
        <end position="1318"/>
    </location>
</feature>
<comment type="caution">
    <text evidence="5">The sequence shown here is derived from an EMBL/GenBank/DDBJ whole genome shotgun (WGS) entry which is preliminary data.</text>
</comment>
<gene>
    <name evidence="5" type="ORF">PCOR1329_LOCUS60927</name>
</gene>
<feature type="compositionally biased region" description="Basic and acidic residues" evidence="2">
    <location>
        <begin position="489"/>
        <end position="502"/>
    </location>
</feature>
<evidence type="ECO:0000256" key="3">
    <source>
        <dbReference type="SAM" id="Phobius"/>
    </source>
</evidence>
<feature type="coiled-coil region" evidence="1">
    <location>
        <begin position="1364"/>
        <end position="1412"/>
    </location>
</feature>
<feature type="domain" description="Reverse transcriptase" evidence="4">
    <location>
        <begin position="1965"/>
        <end position="2175"/>
    </location>
</feature>
<evidence type="ECO:0000313" key="5">
    <source>
        <dbReference type="EMBL" id="CAK0876622.1"/>
    </source>
</evidence>
<proteinExistence type="predicted"/>
<feature type="region of interest" description="Disordered" evidence="2">
    <location>
        <begin position="560"/>
        <end position="581"/>
    </location>
</feature>